<feature type="transmembrane region" description="Helical" evidence="8">
    <location>
        <begin position="97"/>
        <end position="115"/>
    </location>
</feature>
<evidence type="ECO:0000256" key="7">
    <source>
        <dbReference type="ARBA" id="ARBA00023136"/>
    </source>
</evidence>
<keyword evidence="11" id="KW-1185">Reference proteome</keyword>
<evidence type="ECO:0000313" key="10">
    <source>
        <dbReference type="EMBL" id="GAB20649.1"/>
    </source>
</evidence>
<name>H0R6E8_9ACTN</name>
<dbReference type="InterPro" id="IPR035952">
    <property type="entry name" value="Rhomboid-like_sf"/>
</dbReference>
<feature type="transmembrane region" description="Helical" evidence="8">
    <location>
        <begin position="20"/>
        <end position="40"/>
    </location>
</feature>
<comment type="subcellular location">
    <subcellularLocation>
        <location evidence="1">Membrane</location>
        <topology evidence="1">Multi-pass membrane protein</topology>
    </subcellularLocation>
</comment>
<dbReference type="SUPFAM" id="SSF144091">
    <property type="entry name" value="Rhomboid-like"/>
    <property type="match status" value="1"/>
</dbReference>
<dbReference type="GO" id="GO:0004252">
    <property type="term" value="F:serine-type endopeptidase activity"/>
    <property type="evidence" value="ECO:0007669"/>
    <property type="project" value="InterPro"/>
</dbReference>
<dbReference type="Proteomes" id="UP000035034">
    <property type="component" value="Unassembled WGS sequence"/>
</dbReference>
<dbReference type="InterPro" id="IPR022764">
    <property type="entry name" value="Peptidase_S54_rhomboid_dom"/>
</dbReference>
<gene>
    <name evidence="10" type="ORF">GOEFS_121_00510</name>
</gene>
<keyword evidence="6 8" id="KW-1133">Transmembrane helix</keyword>
<evidence type="ECO:0000256" key="2">
    <source>
        <dbReference type="ARBA" id="ARBA00009045"/>
    </source>
</evidence>
<feature type="transmembrane region" description="Helical" evidence="8">
    <location>
        <begin position="74"/>
        <end position="92"/>
    </location>
</feature>
<dbReference type="RefSeq" id="WP_007319984.1">
    <property type="nucleotide sequence ID" value="NZ_BAEH01000121.1"/>
</dbReference>
<keyword evidence="7 8" id="KW-0472">Membrane</keyword>
<keyword evidence="5" id="KW-0378">Hydrolase</keyword>
<evidence type="ECO:0000313" key="11">
    <source>
        <dbReference type="Proteomes" id="UP000035034"/>
    </source>
</evidence>
<keyword evidence="4 8" id="KW-0812">Transmembrane</keyword>
<sequence>MTYPSTPSNTANGLRDKPLWLRSGIVMAIIVAGLFVIEAIDVATSERLESNGIVPRQIGGLDGIVWAPLLHDDWSHLIANATIGVVLGYMLLLTRRFLVVTAIVWVVSGLGVWLFSPPYTVTVGASGVIFGWLTFLLVRGIFNREIWQCLLGVVLLVIYGSVLWGVLPTVGGAVSWQGHLFGAIGGVLAAWWLGSRDRKSAATPTY</sequence>
<evidence type="ECO:0000256" key="5">
    <source>
        <dbReference type="ARBA" id="ARBA00022801"/>
    </source>
</evidence>
<dbReference type="AlphaFoldDB" id="H0R6E8"/>
<evidence type="ECO:0000259" key="9">
    <source>
        <dbReference type="Pfam" id="PF01694"/>
    </source>
</evidence>
<evidence type="ECO:0000256" key="4">
    <source>
        <dbReference type="ARBA" id="ARBA00022692"/>
    </source>
</evidence>
<proteinExistence type="inferred from homology"/>
<dbReference type="PANTHER" id="PTHR43066:SF1">
    <property type="entry name" value="RHOMBOID PROTEIN 2"/>
    <property type="match status" value="1"/>
</dbReference>
<accession>H0R6E8</accession>
<dbReference type="Gene3D" id="1.20.1540.10">
    <property type="entry name" value="Rhomboid-like"/>
    <property type="match status" value="1"/>
</dbReference>
<keyword evidence="3" id="KW-0645">Protease</keyword>
<dbReference type="STRING" id="1077974.GOEFS_121_00510"/>
<evidence type="ECO:0000256" key="8">
    <source>
        <dbReference type="SAM" id="Phobius"/>
    </source>
</evidence>
<feature type="domain" description="Peptidase S54 rhomboid" evidence="9">
    <location>
        <begin position="64"/>
        <end position="194"/>
    </location>
</feature>
<dbReference type="OrthoDB" id="465874at2"/>
<dbReference type="Pfam" id="PF01694">
    <property type="entry name" value="Rhomboid"/>
    <property type="match status" value="1"/>
</dbReference>
<comment type="caution">
    <text evidence="10">The sequence shown here is derived from an EMBL/GenBank/DDBJ whole genome shotgun (WGS) entry which is preliminary data.</text>
</comment>
<evidence type="ECO:0000256" key="1">
    <source>
        <dbReference type="ARBA" id="ARBA00004141"/>
    </source>
</evidence>
<dbReference type="GO" id="GO:0016020">
    <property type="term" value="C:membrane"/>
    <property type="evidence" value="ECO:0007669"/>
    <property type="project" value="UniProtKB-SubCell"/>
</dbReference>
<feature type="transmembrane region" description="Helical" evidence="8">
    <location>
        <begin position="121"/>
        <end position="142"/>
    </location>
</feature>
<evidence type="ECO:0000256" key="6">
    <source>
        <dbReference type="ARBA" id="ARBA00022989"/>
    </source>
</evidence>
<dbReference type="GO" id="GO:0006508">
    <property type="term" value="P:proteolysis"/>
    <property type="evidence" value="ECO:0007669"/>
    <property type="project" value="UniProtKB-KW"/>
</dbReference>
<dbReference type="EMBL" id="BAEH01000121">
    <property type="protein sequence ID" value="GAB20649.1"/>
    <property type="molecule type" value="Genomic_DNA"/>
</dbReference>
<dbReference type="PANTHER" id="PTHR43066">
    <property type="entry name" value="RHOMBOID-RELATED PROTEIN"/>
    <property type="match status" value="1"/>
</dbReference>
<comment type="similarity">
    <text evidence="2">Belongs to the peptidase S54 family.</text>
</comment>
<evidence type="ECO:0000256" key="3">
    <source>
        <dbReference type="ARBA" id="ARBA00022670"/>
    </source>
</evidence>
<reference evidence="10 11" key="1">
    <citation type="submission" date="2011-12" db="EMBL/GenBank/DDBJ databases">
        <title>Whole genome shotgun sequence of Gordonia effusa NBRC 100432.</title>
        <authorList>
            <person name="Yoshida I."/>
            <person name="Takarada H."/>
            <person name="Hosoyama A."/>
            <person name="Tsuchikane K."/>
            <person name="Katsumata H."/>
            <person name="Yamazaki S."/>
            <person name="Fujita N."/>
        </authorList>
    </citation>
    <scope>NUCLEOTIDE SEQUENCE [LARGE SCALE GENOMIC DNA]</scope>
    <source>
        <strain evidence="10 11">NBRC 100432</strain>
    </source>
</reference>
<feature type="transmembrane region" description="Helical" evidence="8">
    <location>
        <begin position="173"/>
        <end position="193"/>
    </location>
</feature>
<organism evidence="10 11">
    <name type="scientific">Gordonia effusa NBRC 100432</name>
    <dbReference type="NCBI Taxonomy" id="1077974"/>
    <lineage>
        <taxon>Bacteria</taxon>
        <taxon>Bacillati</taxon>
        <taxon>Actinomycetota</taxon>
        <taxon>Actinomycetes</taxon>
        <taxon>Mycobacteriales</taxon>
        <taxon>Gordoniaceae</taxon>
        <taxon>Gordonia</taxon>
    </lineage>
</organism>
<protein>
    <submittedName>
        <fullName evidence="10">Rhomboid family protein</fullName>
    </submittedName>
</protein>
<feature type="transmembrane region" description="Helical" evidence="8">
    <location>
        <begin position="149"/>
        <end position="167"/>
    </location>
</feature>
<dbReference type="eggNOG" id="COG0705">
    <property type="taxonomic scope" value="Bacteria"/>
</dbReference>